<protein>
    <submittedName>
        <fullName evidence="2">Ribonuclease H2 subunit C</fullName>
    </submittedName>
</protein>
<organism evidence="2 3">
    <name type="scientific">Penicillium fimorum</name>
    <dbReference type="NCBI Taxonomy" id="1882269"/>
    <lineage>
        <taxon>Eukaryota</taxon>
        <taxon>Fungi</taxon>
        <taxon>Dikarya</taxon>
        <taxon>Ascomycota</taxon>
        <taxon>Pezizomycotina</taxon>
        <taxon>Eurotiomycetes</taxon>
        <taxon>Eurotiomycetidae</taxon>
        <taxon>Eurotiales</taxon>
        <taxon>Aspergillaceae</taxon>
        <taxon>Penicillium</taxon>
    </lineage>
</organism>
<dbReference type="GO" id="GO:0006401">
    <property type="term" value="P:RNA catabolic process"/>
    <property type="evidence" value="ECO:0007669"/>
    <property type="project" value="InterPro"/>
</dbReference>
<evidence type="ECO:0000313" key="2">
    <source>
        <dbReference type="EMBL" id="KAJ5504490.1"/>
    </source>
</evidence>
<dbReference type="PANTHER" id="PTHR47204">
    <property type="entry name" value="OS02G0168900 PROTEIN"/>
    <property type="match status" value="1"/>
</dbReference>
<dbReference type="Pfam" id="PF08615">
    <property type="entry name" value="RNase_H2_suC"/>
    <property type="match status" value="1"/>
</dbReference>
<feature type="region of interest" description="Disordered" evidence="1">
    <location>
        <begin position="91"/>
        <end position="110"/>
    </location>
</feature>
<dbReference type="CDD" id="cd09271">
    <property type="entry name" value="RNase_H2-C"/>
    <property type="match status" value="1"/>
</dbReference>
<name>A0A9W9XW44_9EURO</name>
<dbReference type="PANTHER" id="PTHR47204:SF1">
    <property type="entry name" value="RIBONUCLEASE H2 SUBUNIT C"/>
    <property type="match status" value="1"/>
</dbReference>
<feature type="compositionally biased region" description="Acidic residues" evidence="1">
    <location>
        <begin position="99"/>
        <end position="109"/>
    </location>
</feature>
<feature type="region of interest" description="Disordered" evidence="1">
    <location>
        <begin position="1"/>
        <end position="25"/>
    </location>
</feature>
<dbReference type="OrthoDB" id="6222486at2759"/>
<dbReference type="InterPro" id="IPR013924">
    <property type="entry name" value="RNase_H2_suC"/>
</dbReference>
<dbReference type="Gene3D" id="2.40.128.680">
    <property type="match status" value="1"/>
</dbReference>
<accession>A0A9W9XW44</accession>
<dbReference type="GO" id="GO:0032299">
    <property type="term" value="C:ribonuclease H2 complex"/>
    <property type="evidence" value="ECO:0007669"/>
    <property type="project" value="InterPro"/>
</dbReference>
<feature type="compositionally biased region" description="Polar residues" evidence="1">
    <location>
        <begin position="8"/>
        <end position="25"/>
    </location>
</feature>
<gene>
    <name evidence="2" type="ORF">N7463_007364</name>
</gene>
<evidence type="ECO:0000313" key="3">
    <source>
        <dbReference type="Proteomes" id="UP001149954"/>
    </source>
</evidence>
<dbReference type="AlphaFoldDB" id="A0A9W9XW44"/>
<sequence length="170" mass="18782">MPDMYTIQPPSKASSQSGQNDSTLKCTPNIIPCRIHHDGPIDSLDRYWTVKDEKDNTQTAHFRGRKLRGRRVALPDGYQGVVATPTDRVLPVAQRADSDSAEDPEAEPEEPVKIMEAQGTFDEFVVWGHEALPAADDTFVKGVEEWLQFADAMHTTPTSTTNGNKESTVA</sequence>
<keyword evidence="3" id="KW-1185">Reference proteome</keyword>
<comment type="caution">
    <text evidence="2">The sequence shown here is derived from an EMBL/GenBank/DDBJ whole genome shotgun (WGS) entry which is preliminary data.</text>
</comment>
<dbReference type="EMBL" id="JAPWDS010000003">
    <property type="protein sequence ID" value="KAJ5504490.1"/>
    <property type="molecule type" value="Genomic_DNA"/>
</dbReference>
<proteinExistence type="predicted"/>
<evidence type="ECO:0000256" key="1">
    <source>
        <dbReference type="SAM" id="MobiDB-lite"/>
    </source>
</evidence>
<dbReference type="Proteomes" id="UP001149954">
    <property type="component" value="Unassembled WGS sequence"/>
</dbReference>
<reference evidence="2" key="2">
    <citation type="journal article" date="2023" name="IMA Fungus">
        <title>Comparative genomic study of the Penicillium genus elucidates a diverse pangenome and 15 lateral gene transfer events.</title>
        <authorList>
            <person name="Petersen C."/>
            <person name="Sorensen T."/>
            <person name="Nielsen M.R."/>
            <person name="Sondergaard T.E."/>
            <person name="Sorensen J.L."/>
            <person name="Fitzpatrick D.A."/>
            <person name="Frisvad J.C."/>
            <person name="Nielsen K.L."/>
        </authorList>
    </citation>
    <scope>NUCLEOTIDE SEQUENCE</scope>
    <source>
        <strain evidence="2">IBT 29495</strain>
    </source>
</reference>
<reference evidence="2" key="1">
    <citation type="submission" date="2022-12" db="EMBL/GenBank/DDBJ databases">
        <authorList>
            <person name="Petersen C."/>
        </authorList>
    </citation>
    <scope>NUCLEOTIDE SEQUENCE</scope>
    <source>
        <strain evidence="2">IBT 29495</strain>
    </source>
</reference>